<dbReference type="EMBL" id="ADLN01000083">
    <property type="protein sequence ID" value="EHI58869.1"/>
    <property type="molecule type" value="Genomic_DNA"/>
</dbReference>
<dbReference type="SUPFAM" id="SSF52309">
    <property type="entry name" value="N-(deoxy)ribosyltransferase-like"/>
    <property type="match status" value="2"/>
</dbReference>
<gene>
    <name evidence="1" type="ORF">HMPREF9473_03181</name>
</gene>
<dbReference type="Gene3D" id="3.40.50.450">
    <property type="match status" value="2"/>
</dbReference>
<evidence type="ECO:0000313" key="1">
    <source>
        <dbReference type="EMBL" id="EHI58869.1"/>
    </source>
</evidence>
<name>G5II53_9FIRM</name>
<keyword evidence="2" id="KW-1185">Reference proteome</keyword>
<organism evidence="1 2">
    <name type="scientific">Hungatella hathewayi WAL-18680</name>
    <dbReference type="NCBI Taxonomy" id="742737"/>
    <lineage>
        <taxon>Bacteria</taxon>
        <taxon>Bacillati</taxon>
        <taxon>Bacillota</taxon>
        <taxon>Clostridia</taxon>
        <taxon>Lachnospirales</taxon>
        <taxon>Lachnospiraceae</taxon>
        <taxon>Hungatella</taxon>
    </lineage>
</organism>
<accession>G5II53</accession>
<evidence type="ECO:0000313" key="2">
    <source>
        <dbReference type="Proteomes" id="UP000005384"/>
    </source>
</evidence>
<dbReference type="Pfam" id="PF05014">
    <property type="entry name" value="Nuc_deoxyrib_tr"/>
    <property type="match status" value="2"/>
</dbReference>
<dbReference type="AlphaFoldDB" id="G5II53"/>
<dbReference type="Proteomes" id="UP000005384">
    <property type="component" value="Unassembled WGS sequence"/>
</dbReference>
<comment type="caution">
    <text evidence="1">The sequence shown here is derived from an EMBL/GenBank/DDBJ whole genome shotgun (WGS) entry which is preliminary data.</text>
</comment>
<dbReference type="PANTHER" id="PTHR15364">
    <property type="entry name" value="2'-DEOXYNUCLEOSIDE 5'-PHOSPHATE N-HYDROLASE 1"/>
    <property type="match status" value="1"/>
</dbReference>
<reference evidence="1 2" key="1">
    <citation type="submission" date="2011-08" db="EMBL/GenBank/DDBJ databases">
        <title>The Genome Sequence of Clostridium hathewayi WAL-18680.</title>
        <authorList>
            <consortium name="The Broad Institute Genome Sequencing Platform"/>
            <person name="Earl A."/>
            <person name="Ward D."/>
            <person name="Feldgarden M."/>
            <person name="Gevers D."/>
            <person name="Finegold S.M."/>
            <person name="Summanen P.H."/>
            <person name="Molitoris D.R."/>
            <person name="Song M."/>
            <person name="Daigneault M."/>
            <person name="Allen-Vercoe E."/>
            <person name="Young S.K."/>
            <person name="Zeng Q."/>
            <person name="Gargeya S."/>
            <person name="Fitzgerald M."/>
            <person name="Haas B."/>
            <person name="Abouelleil A."/>
            <person name="Alvarado L."/>
            <person name="Arachchi H.M."/>
            <person name="Berlin A."/>
            <person name="Brown A."/>
            <person name="Chapman S.B."/>
            <person name="Chen Z."/>
            <person name="Dunbar C."/>
            <person name="Freedman E."/>
            <person name="Gearin G."/>
            <person name="Gellesch M."/>
            <person name="Goldberg J."/>
            <person name="Griggs A."/>
            <person name="Gujja S."/>
            <person name="Heiman D."/>
            <person name="Howarth C."/>
            <person name="Larson L."/>
            <person name="Lui A."/>
            <person name="MacDonald P.J.P."/>
            <person name="Montmayeur A."/>
            <person name="Murphy C."/>
            <person name="Neiman D."/>
            <person name="Pearson M."/>
            <person name="Priest M."/>
            <person name="Roberts A."/>
            <person name="Saif S."/>
            <person name="Shea T."/>
            <person name="Shenoy N."/>
            <person name="Sisk P."/>
            <person name="Stolte C."/>
            <person name="Sykes S."/>
            <person name="Wortman J."/>
            <person name="Nusbaum C."/>
            <person name="Birren B."/>
        </authorList>
    </citation>
    <scope>NUCLEOTIDE SEQUENCE [LARGE SCALE GENOMIC DNA]</scope>
    <source>
        <strain evidence="1 2">WAL-18680</strain>
    </source>
</reference>
<protein>
    <recommendedName>
        <fullName evidence="3">Nucleoside 2-deoxyribosyltransferase</fullName>
    </recommendedName>
</protein>
<dbReference type="InterPro" id="IPR051239">
    <property type="entry name" value="2'-dNMP_N-hydrolase"/>
</dbReference>
<dbReference type="HOGENOM" id="CLU_751790_0_0_9"/>
<dbReference type="PANTHER" id="PTHR15364:SF0">
    <property type="entry name" value="2'-DEOXYNUCLEOSIDE 5'-PHOSPHATE N-HYDROLASE 1"/>
    <property type="match status" value="1"/>
</dbReference>
<evidence type="ECO:0008006" key="3">
    <source>
        <dbReference type="Google" id="ProtNLM"/>
    </source>
</evidence>
<dbReference type="PATRIC" id="fig|742737.3.peg.3157"/>
<proteinExistence type="predicted"/>
<dbReference type="InterPro" id="IPR007710">
    <property type="entry name" value="Nucleoside_deoxyribTrfase"/>
</dbReference>
<sequence length="368" mass="41151">MRKKENIYIAGPECFYADGPKRLSAMRERAESMGFGVTLPNDRPLDMSSENLRHHADSIFENLKQAMLDTTVILADLEAYRGSEPDSGTIFEIGMAYAKGAKCYGFTRDKRPCACKDQRFSLRHGVVVDEHGREAPYQELPFSPCVIGSTRIVEGDFDDCLKLLVLDLEEEEKRDGMRGVPSIAASAPAATVRPLKNGGKPTVYLSGPERYDLDGESIYDRMKEICSRHGLEAYGPLDWADGVSPVETDSPYTAAANQFDNACQHVRDCDAVIANLNDFRGYECSNDVGFECGMAFQLGKKLYGYMDDTRPMKDRVPHLGAEQEYRDMTGANVENFDYPLNLMFSCSMKIWEGKFEEIVEKVAAELLP</sequence>
<dbReference type="GO" id="GO:0009159">
    <property type="term" value="P:deoxyribonucleoside monophosphate catabolic process"/>
    <property type="evidence" value="ECO:0007669"/>
    <property type="project" value="TreeGrafter"/>
</dbReference>
<dbReference type="GO" id="GO:0070694">
    <property type="term" value="F:5-hydroxymethyl-dUMP N-hydrolase activity"/>
    <property type="evidence" value="ECO:0007669"/>
    <property type="project" value="TreeGrafter"/>
</dbReference>
<dbReference type="OrthoDB" id="397706at2"/>
<dbReference type="RefSeq" id="WP_006781160.1">
    <property type="nucleotide sequence ID" value="NZ_CP040506.1"/>
</dbReference>